<dbReference type="SFLD" id="SFLDG00002">
    <property type="entry name" value="C1.7:_P-type_atpase_like"/>
    <property type="match status" value="1"/>
</dbReference>
<dbReference type="AlphaFoldDB" id="A0A926F8K1"/>
<dbReference type="Pfam" id="PF00702">
    <property type="entry name" value="Hydrolase"/>
    <property type="match status" value="1"/>
</dbReference>
<feature type="transmembrane region" description="Helical" evidence="6">
    <location>
        <begin position="223"/>
        <end position="248"/>
    </location>
</feature>
<reference evidence="8" key="1">
    <citation type="submission" date="2020-08" db="EMBL/GenBank/DDBJ databases">
        <title>Genome public.</title>
        <authorList>
            <person name="Liu C."/>
            <person name="Sun Q."/>
        </authorList>
    </citation>
    <scope>NUCLEOTIDE SEQUENCE</scope>
    <source>
        <strain evidence="8">NSJ-50</strain>
    </source>
</reference>
<dbReference type="NCBIfam" id="TIGR01494">
    <property type="entry name" value="ATPase_P-type"/>
    <property type="match status" value="2"/>
</dbReference>
<comment type="caution">
    <text evidence="8">The sequence shown here is derived from an EMBL/GenBank/DDBJ whole genome shotgun (WGS) entry which is preliminary data.</text>
</comment>
<dbReference type="Gene3D" id="3.40.50.1000">
    <property type="entry name" value="HAD superfamily/HAD-like"/>
    <property type="match status" value="1"/>
</dbReference>
<feature type="transmembrane region" description="Helical" evidence="6">
    <location>
        <begin position="699"/>
        <end position="716"/>
    </location>
</feature>
<dbReference type="EMBL" id="JACRTE010000001">
    <property type="protein sequence ID" value="MBC8595341.1"/>
    <property type="molecule type" value="Genomic_DNA"/>
</dbReference>
<feature type="domain" description="P-type ATPase A" evidence="7">
    <location>
        <begin position="106"/>
        <end position="202"/>
    </location>
</feature>
<comment type="subcellular location">
    <subcellularLocation>
        <location evidence="1">Membrane</location>
        <topology evidence="1">Multi-pass membrane protein</topology>
    </subcellularLocation>
</comment>
<feature type="transmembrane region" description="Helical" evidence="6">
    <location>
        <begin position="604"/>
        <end position="628"/>
    </location>
</feature>
<dbReference type="Gene3D" id="3.40.1110.10">
    <property type="entry name" value="Calcium-transporting ATPase, cytoplasmic domain N"/>
    <property type="match status" value="1"/>
</dbReference>
<feature type="transmembrane region" description="Helical" evidence="6">
    <location>
        <begin position="268"/>
        <end position="285"/>
    </location>
</feature>
<keyword evidence="9" id="KW-1185">Reference proteome</keyword>
<dbReference type="Pfam" id="PF00122">
    <property type="entry name" value="E1-E2_ATPase"/>
    <property type="match status" value="1"/>
</dbReference>
<dbReference type="InterPro" id="IPR044492">
    <property type="entry name" value="P_typ_ATPase_HD_dom"/>
</dbReference>
<accession>A0A926F8K1</accession>
<evidence type="ECO:0000256" key="3">
    <source>
        <dbReference type="ARBA" id="ARBA00022967"/>
    </source>
</evidence>
<keyword evidence="3" id="KW-1278">Translocase</keyword>
<dbReference type="InterPro" id="IPR059000">
    <property type="entry name" value="ATPase_P-type_domA"/>
</dbReference>
<dbReference type="InterPro" id="IPR023214">
    <property type="entry name" value="HAD_sf"/>
</dbReference>
<dbReference type="SUPFAM" id="SSF81653">
    <property type="entry name" value="Calcium ATPase, transduction domain A"/>
    <property type="match status" value="1"/>
</dbReference>
<evidence type="ECO:0000313" key="8">
    <source>
        <dbReference type="EMBL" id="MBC8595341.1"/>
    </source>
</evidence>
<feature type="transmembrane region" description="Helical" evidence="6">
    <location>
        <begin position="52"/>
        <end position="70"/>
    </location>
</feature>
<feature type="transmembrane region" description="Helical" evidence="6">
    <location>
        <begin position="634"/>
        <end position="653"/>
    </location>
</feature>
<keyword evidence="2 6" id="KW-0812">Transmembrane</keyword>
<dbReference type="SFLD" id="SFLDF00027">
    <property type="entry name" value="p-type_atpase"/>
    <property type="match status" value="1"/>
</dbReference>
<feature type="transmembrane region" description="Helical" evidence="6">
    <location>
        <begin position="674"/>
        <end position="693"/>
    </location>
</feature>
<evidence type="ECO:0000256" key="4">
    <source>
        <dbReference type="ARBA" id="ARBA00022989"/>
    </source>
</evidence>
<evidence type="ECO:0000259" key="7">
    <source>
        <dbReference type="Pfam" id="PF00122"/>
    </source>
</evidence>
<dbReference type="SUPFAM" id="SSF56784">
    <property type="entry name" value="HAD-like"/>
    <property type="match status" value="1"/>
</dbReference>
<dbReference type="PRINTS" id="PR00119">
    <property type="entry name" value="CATATPASE"/>
</dbReference>
<feature type="transmembrane region" description="Helical" evidence="6">
    <location>
        <begin position="76"/>
        <end position="94"/>
    </location>
</feature>
<evidence type="ECO:0000313" key="9">
    <source>
        <dbReference type="Proteomes" id="UP000647416"/>
    </source>
</evidence>
<protein>
    <submittedName>
        <fullName evidence="8">Cation-translocating P-type ATPase</fullName>
    </submittedName>
</protein>
<evidence type="ECO:0000256" key="1">
    <source>
        <dbReference type="ARBA" id="ARBA00004141"/>
    </source>
</evidence>
<dbReference type="InterPro" id="IPR036412">
    <property type="entry name" value="HAD-like_sf"/>
</dbReference>
<name>A0A926F8K1_9FIRM</name>
<dbReference type="InterPro" id="IPR018303">
    <property type="entry name" value="ATPase_P-typ_P_site"/>
</dbReference>
<dbReference type="PROSITE" id="PS00154">
    <property type="entry name" value="ATPASE_E1_E2"/>
    <property type="match status" value="1"/>
</dbReference>
<evidence type="ECO:0000256" key="6">
    <source>
        <dbReference type="SAM" id="Phobius"/>
    </source>
</evidence>
<dbReference type="PANTHER" id="PTHR42861">
    <property type="entry name" value="CALCIUM-TRANSPORTING ATPASE"/>
    <property type="match status" value="1"/>
</dbReference>
<feature type="transmembrane region" description="Helical" evidence="6">
    <location>
        <begin position="760"/>
        <end position="782"/>
    </location>
</feature>
<dbReference type="GO" id="GO:0016020">
    <property type="term" value="C:membrane"/>
    <property type="evidence" value="ECO:0007669"/>
    <property type="project" value="UniProtKB-SubCell"/>
</dbReference>
<feature type="transmembrane region" description="Helical" evidence="6">
    <location>
        <begin position="728"/>
        <end position="748"/>
    </location>
</feature>
<evidence type="ECO:0000256" key="2">
    <source>
        <dbReference type="ARBA" id="ARBA00022692"/>
    </source>
</evidence>
<dbReference type="Gene3D" id="2.70.150.10">
    <property type="entry name" value="Calcium-transporting ATPase, cytoplasmic transduction domain A"/>
    <property type="match status" value="1"/>
</dbReference>
<dbReference type="CDD" id="cd02609">
    <property type="entry name" value="P-type_ATPase"/>
    <property type="match status" value="1"/>
</dbReference>
<dbReference type="GO" id="GO:0016887">
    <property type="term" value="F:ATP hydrolysis activity"/>
    <property type="evidence" value="ECO:0007669"/>
    <property type="project" value="InterPro"/>
</dbReference>
<dbReference type="InterPro" id="IPR008250">
    <property type="entry name" value="ATPase_P-typ_transduc_dom_A_sf"/>
</dbReference>
<keyword evidence="5 6" id="KW-0472">Membrane</keyword>
<sequence>METQIYHKNRIFADEKTGLTTEQALVRKAAGLYNEQVKGAEKTAAEIIKSNVFTYFNLVFFVLALCVALVGSYNDLTFFPVIVINTVIGIYQEIRSKKTLEKLTILSAPKATVVRDGKECEVAVSSLVRDDIVVFSAGSQICADATVISGTASLNEALVTGENIEIKKEIGSSLLSGSFVVSGKVYARLDNVGKNSFVSRLTLEAKKKNNNKKSEMMNALDNLVKWIGILIIPIGFLMLFNQICILHTDYKTAVVSTVGALVGMIPEGLYLLTTAALVVSVMRLAKRKTLVHEMGCIEALARVNVLCVDKTGTITEDKMEFSDLCVLDEDTGREKTEKILCDFCNAADGDNATINTLKEHFEGADGLGKKAEKVFAFSSEKKYSAVNFDDKTSYILGAPEIIMGDNYSALAEKINEYHGSRVLLFAEHLGEFDGENITDEIVPLSLVVISNKIRKNAPDTFRFFKSQGVKIKVISGDNPKTVSEVAKSAGIDGAEDYVDSRELENDADFASAVSLYTVFGRVTPEKKRRLIIALKENGNTVAMTGDGVNDVLALKEADCSIAMASGSDVASQVSQLVLLNSDFGALPSVVKEGRRVINNIERTAALFLVKNIFSFFFALISIIFAINYPVMPSQLTLVSTTTIGIPAFFLALLPNNDLVKGKFMRNVIYKAFPAGFTNIFLVSYLCILAGYANIGFDEMSSMVTIVLGVVGLTMLYRVCKPFNKFRKILWGAMVTAFFAAALLFPKMFTLSPLSVYEVLLLILFVALVQPFMYLVVNILEFFEKKLKKAKSKKA</sequence>
<dbReference type="GO" id="GO:0005524">
    <property type="term" value="F:ATP binding"/>
    <property type="evidence" value="ECO:0007669"/>
    <property type="project" value="InterPro"/>
</dbReference>
<dbReference type="Gene3D" id="1.20.1110.10">
    <property type="entry name" value="Calcium-transporting ATPase, transmembrane domain"/>
    <property type="match status" value="1"/>
</dbReference>
<keyword evidence="4 6" id="KW-1133">Transmembrane helix</keyword>
<proteinExistence type="predicted"/>
<evidence type="ECO:0000256" key="5">
    <source>
        <dbReference type="ARBA" id="ARBA00023136"/>
    </source>
</evidence>
<dbReference type="InterPro" id="IPR023298">
    <property type="entry name" value="ATPase_P-typ_TM_dom_sf"/>
</dbReference>
<dbReference type="SFLD" id="SFLDS00003">
    <property type="entry name" value="Haloacid_Dehalogenase"/>
    <property type="match status" value="1"/>
</dbReference>
<gene>
    <name evidence="8" type="ORF">H8706_00430</name>
</gene>
<dbReference type="InterPro" id="IPR001757">
    <property type="entry name" value="P_typ_ATPase"/>
</dbReference>
<dbReference type="RefSeq" id="WP_262431061.1">
    <property type="nucleotide sequence ID" value="NZ_JACRTE010000001.1"/>
</dbReference>
<dbReference type="InterPro" id="IPR023299">
    <property type="entry name" value="ATPase_P-typ_cyto_dom_N"/>
</dbReference>
<dbReference type="SUPFAM" id="SSF81665">
    <property type="entry name" value="Calcium ATPase, transmembrane domain M"/>
    <property type="match status" value="1"/>
</dbReference>
<organism evidence="8 9">
    <name type="scientific">Qingrenia yutianensis</name>
    <dbReference type="NCBI Taxonomy" id="2763676"/>
    <lineage>
        <taxon>Bacteria</taxon>
        <taxon>Bacillati</taxon>
        <taxon>Bacillota</taxon>
        <taxon>Clostridia</taxon>
        <taxon>Eubacteriales</taxon>
        <taxon>Oscillospiraceae</taxon>
        <taxon>Qingrenia</taxon>
    </lineage>
</organism>
<dbReference type="Proteomes" id="UP000647416">
    <property type="component" value="Unassembled WGS sequence"/>
</dbReference>